<name>A0A814DQ42_9BILA</name>
<dbReference type="AlphaFoldDB" id="A0A814DQ42"/>
<dbReference type="Proteomes" id="UP000663864">
    <property type="component" value="Unassembled WGS sequence"/>
</dbReference>
<reference evidence="1" key="1">
    <citation type="submission" date="2021-02" db="EMBL/GenBank/DDBJ databases">
        <authorList>
            <person name="Nowell W R."/>
        </authorList>
    </citation>
    <scope>NUCLEOTIDE SEQUENCE</scope>
</reference>
<gene>
    <name evidence="1" type="ORF">ZHD862_LOCUS10405</name>
</gene>
<accession>A0A814DQ42</accession>
<protein>
    <submittedName>
        <fullName evidence="1">Uncharacterized protein</fullName>
    </submittedName>
</protein>
<proteinExistence type="predicted"/>
<organism evidence="1 2">
    <name type="scientific">Rotaria sordida</name>
    <dbReference type="NCBI Taxonomy" id="392033"/>
    <lineage>
        <taxon>Eukaryota</taxon>
        <taxon>Metazoa</taxon>
        <taxon>Spiralia</taxon>
        <taxon>Gnathifera</taxon>
        <taxon>Rotifera</taxon>
        <taxon>Eurotatoria</taxon>
        <taxon>Bdelloidea</taxon>
        <taxon>Philodinida</taxon>
        <taxon>Philodinidae</taxon>
        <taxon>Rotaria</taxon>
    </lineage>
</organism>
<dbReference type="EMBL" id="CAJNOT010000372">
    <property type="protein sequence ID" value="CAF0958757.1"/>
    <property type="molecule type" value="Genomic_DNA"/>
</dbReference>
<sequence length="109" mass="12117">MGEAAIANYKFTQQPSRSTLPIAFSFGVGVYSDNNQSNRKNVLKPDEIFPLVGTLYRLPINGSQIREQVNGLKLNQENLSAKREIFVQLPAKANSSKVMLQFKNIISSS</sequence>
<evidence type="ECO:0000313" key="1">
    <source>
        <dbReference type="EMBL" id="CAF0958757.1"/>
    </source>
</evidence>
<evidence type="ECO:0000313" key="2">
    <source>
        <dbReference type="Proteomes" id="UP000663864"/>
    </source>
</evidence>
<comment type="caution">
    <text evidence="1">The sequence shown here is derived from an EMBL/GenBank/DDBJ whole genome shotgun (WGS) entry which is preliminary data.</text>
</comment>